<dbReference type="KEGG" id="bxi:BK049_04145"/>
<evidence type="ECO:0000313" key="4">
    <source>
        <dbReference type="EMBL" id="AOZ90597.1"/>
    </source>
</evidence>
<evidence type="ECO:0000256" key="2">
    <source>
        <dbReference type="PIRSR" id="PIRSR605754-1"/>
    </source>
</evidence>
<name>A0AAC9IJG6_9BACI</name>
<dbReference type="NCBIfam" id="TIGR01076">
    <property type="entry name" value="sortase_fam"/>
    <property type="match status" value="1"/>
</dbReference>
<accession>A0AAC9IJG6</accession>
<dbReference type="RefSeq" id="WP_071169181.1">
    <property type="nucleotide sequence ID" value="NZ_CP017786.1"/>
</dbReference>
<dbReference type="CDD" id="cd06166">
    <property type="entry name" value="Sortase_D_2"/>
    <property type="match status" value="1"/>
</dbReference>
<feature type="active site" description="Acyl-thioester intermediate" evidence="2">
    <location>
        <position position="173"/>
    </location>
</feature>
<keyword evidence="3" id="KW-0812">Transmembrane</keyword>
<evidence type="ECO:0000256" key="1">
    <source>
        <dbReference type="ARBA" id="ARBA00022801"/>
    </source>
</evidence>
<evidence type="ECO:0000256" key="3">
    <source>
        <dbReference type="SAM" id="Phobius"/>
    </source>
</evidence>
<dbReference type="GO" id="GO:0016787">
    <property type="term" value="F:hydrolase activity"/>
    <property type="evidence" value="ECO:0007669"/>
    <property type="project" value="UniProtKB-KW"/>
</dbReference>
<dbReference type="InterPro" id="IPR042000">
    <property type="entry name" value="Sortase_D_2"/>
</dbReference>
<keyword evidence="3" id="KW-0472">Membrane</keyword>
<dbReference type="Gene3D" id="2.40.260.10">
    <property type="entry name" value="Sortase"/>
    <property type="match status" value="1"/>
</dbReference>
<dbReference type="InterPro" id="IPR005754">
    <property type="entry name" value="Sortase"/>
</dbReference>
<dbReference type="InterPro" id="IPR023365">
    <property type="entry name" value="Sortase_dom-sf"/>
</dbReference>
<keyword evidence="1" id="KW-0378">Hydrolase</keyword>
<organism evidence="4 5">
    <name type="scientific">Bacillus xiamenensis</name>
    <dbReference type="NCBI Taxonomy" id="1178537"/>
    <lineage>
        <taxon>Bacteria</taxon>
        <taxon>Bacillati</taxon>
        <taxon>Bacillota</taxon>
        <taxon>Bacilli</taxon>
        <taxon>Bacillales</taxon>
        <taxon>Bacillaceae</taxon>
        <taxon>Bacillus</taxon>
    </lineage>
</organism>
<dbReference type="SUPFAM" id="SSF63817">
    <property type="entry name" value="Sortase"/>
    <property type="match status" value="1"/>
</dbReference>
<dbReference type="EMBL" id="CP017786">
    <property type="protein sequence ID" value="AOZ90597.1"/>
    <property type="molecule type" value="Genomic_DNA"/>
</dbReference>
<dbReference type="Proteomes" id="UP000177709">
    <property type="component" value="Chromosome"/>
</dbReference>
<sequence>MKIKTLLGGLLVFMGLMLISFPLIYEWQKSQETAAMERALKMMGENDSDLSSIPHLTLSEEDLRDVMELEIPSIDLNEKVLPVTSAENLSIALTQIKPHQIPGKGNFTIAGHRGFRGDRLFRQLPEVPKGENVLLHHQGETYEYKIVSSATIEPTNVDVLKDQGEDELTLITCTLDGKKRFVLKGIRTNEHKNERSSHA</sequence>
<dbReference type="AlphaFoldDB" id="A0AAC9IJG6"/>
<proteinExistence type="predicted"/>
<gene>
    <name evidence="4" type="ORF">BK049_04145</name>
</gene>
<evidence type="ECO:0000313" key="5">
    <source>
        <dbReference type="Proteomes" id="UP000177709"/>
    </source>
</evidence>
<keyword evidence="3" id="KW-1133">Transmembrane helix</keyword>
<feature type="active site" description="Proton donor/acceptor" evidence="2">
    <location>
        <position position="112"/>
    </location>
</feature>
<protein>
    <submittedName>
        <fullName evidence="4">Sortase</fullName>
    </submittedName>
</protein>
<dbReference type="Pfam" id="PF04203">
    <property type="entry name" value="Sortase"/>
    <property type="match status" value="1"/>
</dbReference>
<feature type="transmembrane region" description="Helical" evidence="3">
    <location>
        <begin position="6"/>
        <end position="25"/>
    </location>
</feature>
<reference evidence="4 5" key="1">
    <citation type="submission" date="2016-10" db="EMBL/GenBank/DDBJ databases">
        <title>Whole genome sequence of hyper active fibrinolysis bacterium Bacillus pumilus strain VV3 isolated from fermented rice.</title>
        <authorList>
            <person name="Mariadas V.A."/>
            <person name="Vijayaraghavan P."/>
            <person name="Dhandapani V."/>
        </authorList>
    </citation>
    <scope>NUCLEOTIDE SEQUENCE [LARGE SCALE GENOMIC DNA]</scope>
    <source>
        <strain evidence="4 5">VV3</strain>
    </source>
</reference>